<evidence type="ECO:0000256" key="2">
    <source>
        <dbReference type="ARBA" id="ARBA00023242"/>
    </source>
</evidence>
<dbReference type="PANTHER" id="PTHR47240:SF2">
    <property type="entry name" value="CHROMO DOMAIN-CONTAINING PROTEIN LHP1"/>
    <property type="match status" value="1"/>
</dbReference>
<feature type="compositionally biased region" description="Acidic residues" evidence="3">
    <location>
        <begin position="57"/>
        <end position="70"/>
    </location>
</feature>
<dbReference type="EMBL" id="SZYD01000016">
    <property type="protein sequence ID" value="KAD3336882.1"/>
    <property type="molecule type" value="Genomic_DNA"/>
</dbReference>
<dbReference type="CDD" id="cd00024">
    <property type="entry name" value="CD_CSD"/>
    <property type="match status" value="1"/>
</dbReference>
<dbReference type="SUPFAM" id="SSF54160">
    <property type="entry name" value="Chromo domain-like"/>
    <property type="match status" value="1"/>
</dbReference>
<dbReference type="InterPro" id="IPR016197">
    <property type="entry name" value="Chromo-like_dom_sf"/>
</dbReference>
<dbReference type="PROSITE" id="PS50013">
    <property type="entry name" value="CHROMO_2"/>
    <property type="match status" value="1"/>
</dbReference>
<dbReference type="PANTHER" id="PTHR47240">
    <property type="entry name" value="CHROMO DOMAIN-CONTAINING PROTEIN LHP1"/>
    <property type="match status" value="1"/>
</dbReference>
<evidence type="ECO:0000256" key="1">
    <source>
        <dbReference type="ARBA" id="ARBA00004123"/>
    </source>
</evidence>
<dbReference type="SMART" id="SM00300">
    <property type="entry name" value="ChSh"/>
    <property type="match status" value="1"/>
</dbReference>
<sequence length="375" mass="42302">MKAGARRKTITSDLPQPPPPDQNDTDNQVSDQLQLGKRSRKNDRQQMNAGENGGNAYDDDENEGYEEDDGQNNGDEERPKLAEGFFEIEALRRARIRKGVKQYLIKWRGYPESANTWEPVESFASCPDVIEAFESMNSGKRKRKRKHSAGYISQSKNKQQDSPDAACPMPSVRIKDTEQPCSGSHVHNLNATENKSNEFEGKPNEIKDTSSMNQDNMTQFLIHIQEDPVEPANGVLKVDETKVCRASPRLGARRRKACAVKRFKNESNSAPRKDANKNTTAASDVIKQDDIKNADVMVNSLDSENISIPVITKIVKPVNYSISVLNDIEEVCVSFLVRRADGEEIVVDNKYLKENNPVLLINFYEQHLRYNCPTE</sequence>
<gene>
    <name evidence="5" type="ORF">E3N88_32401</name>
</gene>
<feature type="region of interest" description="Disordered" evidence="3">
    <location>
        <begin position="137"/>
        <end position="201"/>
    </location>
</feature>
<protein>
    <recommendedName>
        <fullName evidence="4">Chromo domain-containing protein</fullName>
    </recommendedName>
</protein>
<dbReference type="GO" id="GO:0005634">
    <property type="term" value="C:nucleus"/>
    <property type="evidence" value="ECO:0007669"/>
    <property type="project" value="UniProtKB-SubCell"/>
</dbReference>
<evidence type="ECO:0000313" key="6">
    <source>
        <dbReference type="Proteomes" id="UP000326396"/>
    </source>
</evidence>
<dbReference type="Gene3D" id="2.40.50.40">
    <property type="match status" value="1"/>
</dbReference>
<reference evidence="5 6" key="1">
    <citation type="submission" date="2019-05" db="EMBL/GenBank/DDBJ databases">
        <title>Mikania micrantha, genome provides insights into the molecular mechanism of rapid growth.</title>
        <authorList>
            <person name="Liu B."/>
        </authorList>
    </citation>
    <scope>NUCLEOTIDE SEQUENCE [LARGE SCALE GENOMIC DNA]</scope>
    <source>
        <strain evidence="5">NLD-2019</strain>
        <tissue evidence="5">Leaf</tissue>
    </source>
</reference>
<dbReference type="SMART" id="SM00298">
    <property type="entry name" value="CHROMO"/>
    <property type="match status" value="1"/>
</dbReference>
<dbReference type="GO" id="GO:0031507">
    <property type="term" value="P:heterochromatin formation"/>
    <property type="evidence" value="ECO:0007669"/>
    <property type="project" value="InterPro"/>
</dbReference>
<evidence type="ECO:0000256" key="3">
    <source>
        <dbReference type="SAM" id="MobiDB-lite"/>
    </source>
</evidence>
<keyword evidence="2" id="KW-0539">Nucleus</keyword>
<dbReference type="InterPro" id="IPR000953">
    <property type="entry name" value="Chromo/chromo_shadow_dom"/>
</dbReference>
<evidence type="ECO:0000259" key="4">
    <source>
        <dbReference type="PROSITE" id="PS50013"/>
    </source>
</evidence>
<feature type="compositionally biased region" description="Basic residues" evidence="3">
    <location>
        <begin position="139"/>
        <end position="148"/>
    </location>
</feature>
<dbReference type="Proteomes" id="UP000326396">
    <property type="component" value="Linkage Group LG6"/>
</dbReference>
<feature type="compositionally biased region" description="Polar residues" evidence="3">
    <location>
        <begin position="151"/>
        <end position="162"/>
    </location>
</feature>
<organism evidence="5 6">
    <name type="scientific">Mikania micrantha</name>
    <name type="common">bitter vine</name>
    <dbReference type="NCBI Taxonomy" id="192012"/>
    <lineage>
        <taxon>Eukaryota</taxon>
        <taxon>Viridiplantae</taxon>
        <taxon>Streptophyta</taxon>
        <taxon>Embryophyta</taxon>
        <taxon>Tracheophyta</taxon>
        <taxon>Spermatophyta</taxon>
        <taxon>Magnoliopsida</taxon>
        <taxon>eudicotyledons</taxon>
        <taxon>Gunneridae</taxon>
        <taxon>Pentapetalae</taxon>
        <taxon>asterids</taxon>
        <taxon>campanulids</taxon>
        <taxon>Asterales</taxon>
        <taxon>Asteraceae</taxon>
        <taxon>Asteroideae</taxon>
        <taxon>Heliantheae alliance</taxon>
        <taxon>Eupatorieae</taxon>
        <taxon>Mikania</taxon>
    </lineage>
</organism>
<dbReference type="OrthoDB" id="1918685at2759"/>
<dbReference type="Pfam" id="PF00385">
    <property type="entry name" value="Chromo"/>
    <property type="match status" value="1"/>
</dbReference>
<name>A0A5N6M8Y1_9ASTR</name>
<dbReference type="AlphaFoldDB" id="A0A5N6M8Y1"/>
<dbReference type="InterPro" id="IPR023780">
    <property type="entry name" value="Chromo_domain"/>
</dbReference>
<comment type="subcellular location">
    <subcellularLocation>
        <location evidence="1">Nucleus</location>
    </subcellularLocation>
</comment>
<proteinExistence type="predicted"/>
<feature type="compositionally biased region" description="Polar residues" evidence="3">
    <location>
        <begin position="179"/>
        <end position="194"/>
    </location>
</feature>
<keyword evidence="6" id="KW-1185">Reference proteome</keyword>
<evidence type="ECO:0000313" key="5">
    <source>
        <dbReference type="EMBL" id="KAD3336882.1"/>
    </source>
</evidence>
<dbReference type="InterPro" id="IPR008251">
    <property type="entry name" value="Chromo_shadow_dom"/>
</dbReference>
<feature type="domain" description="Chromo" evidence="4">
    <location>
        <begin position="86"/>
        <end position="145"/>
    </location>
</feature>
<dbReference type="InterPro" id="IPR044251">
    <property type="entry name" value="LHP1-like"/>
</dbReference>
<accession>A0A5N6M8Y1</accession>
<comment type="caution">
    <text evidence="5">The sequence shown here is derived from an EMBL/GenBank/DDBJ whole genome shotgun (WGS) entry which is preliminary data.</text>
</comment>
<feature type="region of interest" description="Disordered" evidence="3">
    <location>
        <begin position="1"/>
        <end position="81"/>
    </location>
</feature>